<organism evidence="2 3">
    <name type="scientific">Candidatus Adlerbacteria bacterium RIFCSPLOWO2_01_FULL_54_21b</name>
    <dbReference type="NCBI Taxonomy" id="1797245"/>
    <lineage>
        <taxon>Bacteria</taxon>
        <taxon>Candidatus Adleribacteriota</taxon>
    </lineage>
</organism>
<proteinExistence type="predicted"/>
<dbReference type="STRING" id="1797245.A2949_03110"/>
<dbReference type="AlphaFoldDB" id="A0A1F4XXZ9"/>
<name>A0A1F4XXZ9_9BACT</name>
<evidence type="ECO:0000256" key="1">
    <source>
        <dbReference type="SAM" id="SignalP"/>
    </source>
</evidence>
<protein>
    <submittedName>
        <fullName evidence="2">Uncharacterized protein</fullName>
    </submittedName>
</protein>
<dbReference type="EMBL" id="MEWZ01000023">
    <property type="protein sequence ID" value="OGC86426.1"/>
    <property type="molecule type" value="Genomic_DNA"/>
</dbReference>
<comment type="caution">
    <text evidence="2">The sequence shown here is derived from an EMBL/GenBank/DDBJ whole genome shotgun (WGS) entry which is preliminary data.</text>
</comment>
<feature type="chain" id="PRO_5009515467" evidence="1">
    <location>
        <begin position="24"/>
        <end position="144"/>
    </location>
</feature>
<accession>A0A1F4XXZ9</accession>
<sequence length="144" mass="15393">MRRISVIAIFAACILTATLPRDAAGQSTEPGLFGGLLCNTQQQAEDVFLRSLKNVGGLQGQLQAINELNAANNGPVCIVVMQMQLEVIMRRIDALAHGGNLYDVVEVTIRAASIPAFPVFAHIVFPVPIVRYSVMGAGYKGAKL</sequence>
<evidence type="ECO:0000313" key="2">
    <source>
        <dbReference type="EMBL" id="OGC86426.1"/>
    </source>
</evidence>
<keyword evidence="1" id="KW-0732">Signal</keyword>
<reference evidence="2 3" key="1">
    <citation type="journal article" date="2016" name="Nat. Commun.">
        <title>Thousands of microbial genomes shed light on interconnected biogeochemical processes in an aquifer system.</title>
        <authorList>
            <person name="Anantharaman K."/>
            <person name="Brown C.T."/>
            <person name="Hug L.A."/>
            <person name="Sharon I."/>
            <person name="Castelle C.J."/>
            <person name="Probst A.J."/>
            <person name="Thomas B.C."/>
            <person name="Singh A."/>
            <person name="Wilkins M.J."/>
            <person name="Karaoz U."/>
            <person name="Brodie E.L."/>
            <person name="Williams K.H."/>
            <person name="Hubbard S.S."/>
            <person name="Banfield J.F."/>
        </authorList>
    </citation>
    <scope>NUCLEOTIDE SEQUENCE [LARGE SCALE GENOMIC DNA]</scope>
</reference>
<feature type="signal peptide" evidence="1">
    <location>
        <begin position="1"/>
        <end position="23"/>
    </location>
</feature>
<gene>
    <name evidence="2" type="ORF">A2949_03110</name>
</gene>
<evidence type="ECO:0000313" key="3">
    <source>
        <dbReference type="Proteomes" id="UP000178585"/>
    </source>
</evidence>
<dbReference type="Proteomes" id="UP000178585">
    <property type="component" value="Unassembled WGS sequence"/>
</dbReference>